<protein>
    <recommendedName>
        <fullName evidence="7">Hydroxyacylglutathione hydrolase</fullName>
        <ecNumber evidence="7">3.1.2.6</ecNumber>
    </recommendedName>
    <alternativeName>
        <fullName evidence="7">Glyoxalase II</fullName>
        <shortName evidence="7">Glx II</shortName>
    </alternativeName>
</protein>
<evidence type="ECO:0000256" key="5">
    <source>
        <dbReference type="ARBA" id="ARBA00022801"/>
    </source>
</evidence>
<comment type="catalytic activity">
    <reaction evidence="1 7">
        <text>an S-(2-hydroxyacyl)glutathione + H2O = a 2-hydroxy carboxylate + glutathione + H(+)</text>
        <dbReference type="Rhea" id="RHEA:21864"/>
        <dbReference type="ChEBI" id="CHEBI:15377"/>
        <dbReference type="ChEBI" id="CHEBI:15378"/>
        <dbReference type="ChEBI" id="CHEBI:57925"/>
        <dbReference type="ChEBI" id="CHEBI:58896"/>
        <dbReference type="ChEBI" id="CHEBI:71261"/>
        <dbReference type="EC" id="3.1.2.6"/>
    </reaction>
</comment>
<dbReference type="RefSeq" id="WP_290263791.1">
    <property type="nucleotide sequence ID" value="NZ_JAUFQG010000006.1"/>
</dbReference>
<feature type="binding site" evidence="7">
    <location>
        <position position="55"/>
    </location>
    <ligand>
        <name>Zn(2+)</name>
        <dbReference type="ChEBI" id="CHEBI:29105"/>
        <label>1</label>
    </ligand>
</feature>
<evidence type="ECO:0000256" key="2">
    <source>
        <dbReference type="ARBA" id="ARBA00004963"/>
    </source>
</evidence>
<dbReference type="CDD" id="cd07723">
    <property type="entry name" value="hydroxyacylglutathione_hydrolase_MBL-fold"/>
    <property type="match status" value="1"/>
</dbReference>
<evidence type="ECO:0000256" key="1">
    <source>
        <dbReference type="ARBA" id="ARBA00001623"/>
    </source>
</evidence>
<feature type="binding site" evidence="7">
    <location>
        <position position="110"/>
    </location>
    <ligand>
        <name>Zn(2+)</name>
        <dbReference type="ChEBI" id="CHEBI:29105"/>
        <label>1</label>
    </ligand>
</feature>
<dbReference type="EMBL" id="JBHSCX010000004">
    <property type="protein sequence ID" value="MFC4361796.1"/>
    <property type="molecule type" value="Genomic_DNA"/>
</dbReference>
<dbReference type="InterPro" id="IPR017782">
    <property type="entry name" value="Hydroxyacylglutathione_Hdrlase"/>
</dbReference>
<comment type="caution">
    <text evidence="9">The sequence shown here is derived from an EMBL/GenBank/DDBJ whole genome shotgun (WGS) entry which is preliminary data.</text>
</comment>
<evidence type="ECO:0000256" key="7">
    <source>
        <dbReference type="HAMAP-Rule" id="MF_01374"/>
    </source>
</evidence>
<comment type="function">
    <text evidence="7">Thiolesterase that catalyzes the hydrolysis of S-D-lactoyl-glutathione to form glutathione and D-lactic acid.</text>
</comment>
<name>A0ABV8V308_9GAMM</name>
<feature type="binding site" evidence="7">
    <location>
        <position position="171"/>
    </location>
    <ligand>
        <name>Zn(2+)</name>
        <dbReference type="ChEBI" id="CHEBI:29105"/>
        <label>2</label>
    </ligand>
</feature>
<dbReference type="EC" id="3.1.2.6" evidence="7"/>
<dbReference type="Pfam" id="PF16123">
    <property type="entry name" value="HAGH_C"/>
    <property type="match status" value="1"/>
</dbReference>
<evidence type="ECO:0000259" key="8">
    <source>
        <dbReference type="SMART" id="SM00849"/>
    </source>
</evidence>
<dbReference type="NCBIfam" id="TIGR03413">
    <property type="entry name" value="GSH_gloB"/>
    <property type="match status" value="1"/>
</dbReference>
<feature type="binding site" evidence="7">
    <location>
        <position position="133"/>
    </location>
    <ligand>
        <name>Zn(2+)</name>
        <dbReference type="ChEBI" id="CHEBI:29105"/>
        <label>1</label>
    </ligand>
</feature>
<organism evidence="9 10">
    <name type="scientific">Simiduia curdlanivorans</name>
    <dbReference type="NCBI Taxonomy" id="1492769"/>
    <lineage>
        <taxon>Bacteria</taxon>
        <taxon>Pseudomonadati</taxon>
        <taxon>Pseudomonadota</taxon>
        <taxon>Gammaproteobacteria</taxon>
        <taxon>Cellvibrionales</taxon>
        <taxon>Cellvibrionaceae</taxon>
        <taxon>Simiduia</taxon>
    </lineage>
</organism>
<gene>
    <name evidence="7 9" type="primary">gloB</name>
    <name evidence="9" type="ORF">ACFOX3_05745</name>
</gene>
<reference evidence="10" key="1">
    <citation type="journal article" date="2019" name="Int. J. Syst. Evol. Microbiol.">
        <title>The Global Catalogue of Microorganisms (GCM) 10K type strain sequencing project: providing services to taxonomists for standard genome sequencing and annotation.</title>
        <authorList>
            <consortium name="The Broad Institute Genomics Platform"/>
            <consortium name="The Broad Institute Genome Sequencing Center for Infectious Disease"/>
            <person name="Wu L."/>
            <person name="Ma J."/>
        </authorList>
    </citation>
    <scope>NUCLEOTIDE SEQUENCE [LARGE SCALE GENOMIC DNA]</scope>
    <source>
        <strain evidence="10">CECT 8570</strain>
    </source>
</reference>
<evidence type="ECO:0000313" key="9">
    <source>
        <dbReference type="EMBL" id="MFC4361796.1"/>
    </source>
</evidence>
<dbReference type="Proteomes" id="UP001595840">
    <property type="component" value="Unassembled WGS sequence"/>
</dbReference>
<dbReference type="PANTHER" id="PTHR43705:SF1">
    <property type="entry name" value="HYDROXYACYLGLUTATHIONE HYDROLASE GLOB"/>
    <property type="match status" value="1"/>
</dbReference>
<feature type="binding site" evidence="7">
    <location>
        <position position="53"/>
    </location>
    <ligand>
        <name>Zn(2+)</name>
        <dbReference type="ChEBI" id="CHEBI:29105"/>
        <label>1</label>
    </ligand>
</feature>
<keyword evidence="5 7" id="KW-0378">Hydrolase</keyword>
<dbReference type="SMART" id="SM00849">
    <property type="entry name" value="Lactamase_B"/>
    <property type="match status" value="1"/>
</dbReference>
<dbReference type="HAMAP" id="MF_01374">
    <property type="entry name" value="Glyoxalase_2"/>
    <property type="match status" value="1"/>
</dbReference>
<feature type="domain" description="Metallo-beta-lactamase" evidence="8">
    <location>
        <begin position="12"/>
        <end position="171"/>
    </location>
</feature>
<keyword evidence="10" id="KW-1185">Reference proteome</keyword>
<dbReference type="PIRSF" id="PIRSF005457">
    <property type="entry name" value="Glx"/>
    <property type="match status" value="1"/>
</dbReference>
<keyword evidence="4 7" id="KW-0479">Metal-binding</keyword>
<dbReference type="InterPro" id="IPR036866">
    <property type="entry name" value="RibonucZ/Hydroxyglut_hydro"/>
</dbReference>
<dbReference type="Gene3D" id="3.60.15.10">
    <property type="entry name" value="Ribonuclease Z/Hydroxyacylglutathione hydrolase-like"/>
    <property type="match status" value="1"/>
</dbReference>
<comment type="subunit">
    <text evidence="7">Monomer.</text>
</comment>
<proteinExistence type="inferred from homology"/>
<feature type="binding site" evidence="7">
    <location>
        <position position="58"/>
    </location>
    <ligand>
        <name>Zn(2+)</name>
        <dbReference type="ChEBI" id="CHEBI:29105"/>
        <label>2</label>
    </ligand>
</feature>
<sequence length="259" mass="28664">MLDLTPIPSFSDNYIWGLSDGRQAWLVDPGDAEPVITWLENKKLDLRGILITHHHADHIGGLAQLLAYRPNTPVYGPETDKIKAVTDRVQDGTELNIGPWHATVLDVPAHTLDHIAYYLAPDASQPGVLFCGDTLFAAGCGRLFEGTAKQLNQAFKRFKALPPETLICCAHEYTLANLAFAQQVEPGNPKLQERCQQEKCKREAGLPTLPSTLAIELATNPFLRPHSPEVQVSAKHYAKADLVGEEAIIATLRRWKDNF</sequence>
<dbReference type="InterPro" id="IPR035680">
    <property type="entry name" value="Clx_II_MBL"/>
</dbReference>
<evidence type="ECO:0000256" key="3">
    <source>
        <dbReference type="ARBA" id="ARBA00006759"/>
    </source>
</evidence>
<keyword evidence="6 7" id="KW-0862">Zinc</keyword>
<dbReference type="InterPro" id="IPR032282">
    <property type="entry name" value="HAGH_C"/>
</dbReference>
<dbReference type="PANTHER" id="PTHR43705">
    <property type="entry name" value="HYDROXYACYLGLUTATHIONE HYDROLASE"/>
    <property type="match status" value="1"/>
</dbReference>
<dbReference type="GO" id="GO:0004416">
    <property type="term" value="F:hydroxyacylglutathione hydrolase activity"/>
    <property type="evidence" value="ECO:0007669"/>
    <property type="project" value="UniProtKB-EC"/>
</dbReference>
<evidence type="ECO:0000313" key="10">
    <source>
        <dbReference type="Proteomes" id="UP001595840"/>
    </source>
</evidence>
<dbReference type="InterPro" id="IPR050110">
    <property type="entry name" value="Glyoxalase_II_hydrolase"/>
</dbReference>
<comment type="pathway">
    <text evidence="2 7">Secondary metabolite metabolism; methylglyoxal degradation; (R)-lactate from methylglyoxal: step 2/2.</text>
</comment>
<dbReference type="Pfam" id="PF00753">
    <property type="entry name" value="Lactamase_B"/>
    <property type="match status" value="1"/>
</dbReference>
<accession>A0ABV8V308</accession>
<evidence type="ECO:0000256" key="4">
    <source>
        <dbReference type="ARBA" id="ARBA00022723"/>
    </source>
</evidence>
<dbReference type="InterPro" id="IPR001279">
    <property type="entry name" value="Metallo-B-lactamas"/>
</dbReference>
<comment type="similarity">
    <text evidence="3 7">Belongs to the metallo-beta-lactamase superfamily. Glyoxalase II family.</text>
</comment>
<feature type="binding site" evidence="7">
    <location>
        <position position="133"/>
    </location>
    <ligand>
        <name>Zn(2+)</name>
        <dbReference type="ChEBI" id="CHEBI:29105"/>
        <label>2</label>
    </ligand>
</feature>
<comment type="cofactor">
    <cofactor evidence="7">
        <name>Zn(2+)</name>
        <dbReference type="ChEBI" id="CHEBI:29105"/>
    </cofactor>
    <text evidence="7">Binds 2 Zn(2+) ions per subunit.</text>
</comment>
<evidence type="ECO:0000256" key="6">
    <source>
        <dbReference type="ARBA" id="ARBA00022833"/>
    </source>
</evidence>
<dbReference type="SUPFAM" id="SSF56281">
    <property type="entry name" value="Metallo-hydrolase/oxidoreductase"/>
    <property type="match status" value="1"/>
</dbReference>
<feature type="binding site" evidence="7">
    <location>
        <position position="57"/>
    </location>
    <ligand>
        <name>Zn(2+)</name>
        <dbReference type="ChEBI" id="CHEBI:29105"/>
        <label>2</label>
    </ligand>
</feature>